<evidence type="ECO:0000313" key="1">
    <source>
        <dbReference type="EMBL" id="KAF6088308.1"/>
    </source>
</evidence>
<name>A0A833Z1E0_9CHIR</name>
<comment type="caution">
    <text evidence="1">The sequence shown here is derived from an EMBL/GenBank/DDBJ whole genome shotgun (WGS) entry which is preliminary data.</text>
</comment>
<organism evidence="1 2">
    <name type="scientific">Phyllostomus discolor</name>
    <name type="common">pale spear-nosed bat</name>
    <dbReference type="NCBI Taxonomy" id="89673"/>
    <lineage>
        <taxon>Eukaryota</taxon>
        <taxon>Metazoa</taxon>
        <taxon>Chordata</taxon>
        <taxon>Craniata</taxon>
        <taxon>Vertebrata</taxon>
        <taxon>Euteleostomi</taxon>
        <taxon>Mammalia</taxon>
        <taxon>Eutheria</taxon>
        <taxon>Laurasiatheria</taxon>
        <taxon>Chiroptera</taxon>
        <taxon>Yangochiroptera</taxon>
        <taxon>Phyllostomidae</taxon>
        <taxon>Phyllostominae</taxon>
        <taxon>Phyllostomus</taxon>
    </lineage>
</organism>
<accession>A0A833Z1E0</accession>
<dbReference type="AlphaFoldDB" id="A0A833Z1E0"/>
<reference evidence="1 2" key="1">
    <citation type="journal article" date="2020" name="Nature">
        <title>Six reference-quality genomes reveal evolution of bat adaptations.</title>
        <authorList>
            <person name="Jebb D."/>
            <person name="Huang Z."/>
            <person name="Pippel M."/>
            <person name="Hughes G.M."/>
            <person name="Lavrichenko K."/>
            <person name="Devanna P."/>
            <person name="Winkler S."/>
            <person name="Jermiin L.S."/>
            <person name="Skirmuntt E.C."/>
            <person name="Katzourakis A."/>
            <person name="Burkitt-Gray L."/>
            <person name="Ray D.A."/>
            <person name="Sullivan K.A.M."/>
            <person name="Roscito J.G."/>
            <person name="Kirilenko B.M."/>
            <person name="Davalos L.M."/>
            <person name="Corthals A.P."/>
            <person name="Power M.L."/>
            <person name="Jones G."/>
            <person name="Ransome R.D."/>
            <person name="Dechmann D.K.N."/>
            <person name="Locatelli A.G."/>
            <person name="Puechmaille S.J."/>
            <person name="Fedrigo O."/>
            <person name="Jarvis E.D."/>
            <person name="Hiller M."/>
            <person name="Vernes S.C."/>
            <person name="Myers E.W."/>
            <person name="Teeling E.C."/>
        </authorList>
    </citation>
    <scope>NUCLEOTIDE SEQUENCE [LARGE SCALE GENOMIC DNA]</scope>
    <source>
        <strain evidence="1">Bat1K_MPI-CBG_1</strain>
    </source>
</reference>
<sequence length="140" mass="15830">MYNLWMSPNLEYLPLFIFVLTLTYKKKEKKSNGKKKKSKTPTAEGMFWCWRRGWPISLPVTHSAKGTGPGAVRCPGELELRSFKPFGRGPAGSRVWARTLCCRGHMKSGPRPLSATSLLGYQMQAVWTRTRGETALFYGI</sequence>
<dbReference type="Proteomes" id="UP000664940">
    <property type="component" value="Unassembled WGS sequence"/>
</dbReference>
<proteinExistence type="predicted"/>
<dbReference type="EMBL" id="JABVXQ010000010">
    <property type="protein sequence ID" value="KAF6088308.1"/>
    <property type="molecule type" value="Genomic_DNA"/>
</dbReference>
<gene>
    <name evidence="1" type="ORF">HJG60_008164</name>
</gene>
<protein>
    <submittedName>
        <fullName evidence="1">Uncharacterized protein</fullName>
    </submittedName>
</protein>
<evidence type="ECO:0000313" key="2">
    <source>
        <dbReference type="Proteomes" id="UP000664940"/>
    </source>
</evidence>